<proteinExistence type="predicted"/>
<dbReference type="PROSITE" id="PS50109">
    <property type="entry name" value="HIS_KIN"/>
    <property type="match status" value="1"/>
</dbReference>
<dbReference type="InterPro" id="IPR036097">
    <property type="entry name" value="HisK_dim/P_sf"/>
</dbReference>
<keyword evidence="9" id="KW-0812">Transmembrane</keyword>
<evidence type="ECO:0000256" key="5">
    <source>
        <dbReference type="ARBA" id="ARBA00022741"/>
    </source>
</evidence>
<dbReference type="InterPro" id="IPR004358">
    <property type="entry name" value="Sig_transdc_His_kin-like_C"/>
</dbReference>
<keyword evidence="8" id="KW-0902">Two-component regulatory system</keyword>
<dbReference type="PANTHER" id="PTHR43065">
    <property type="entry name" value="SENSOR HISTIDINE KINASE"/>
    <property type="match status" value="1"/>
</dbReference>
<reference evidence="11 12" key="1">
    <citation type="submission" date="2024-02" db="EMBL/GenBank/DDBJ databases">
        <title>Bacteria isolated from the canopy kelp, Nereocystis luetkeana.</title>
        <authorList>
            <person name="Pfister C.A."/>
            <person name="Younker I.T."/>
            <person name="Light S.H."/>
        </authorList>
    </citation>
    <scope>NUCLEOTIDE SEQUENCE [LARGE SCALE GENOMIC DNA]</scope>
    <source>
        <strain evidence="11 12">TI.2.07</strain>
    </source>
</reference>
<dbReference type="Pfam" id="PF02518">
    <property type="entry name" value="HATPase_c"/>
    <property type="match status" value="1"/>
</dbReference>
<evidence type="ECO:0000256" key="4">
    <source>
        <dbReference type="ARBA" id="ARBA00022679"/>
    </source>
</evidence>
<protein>
    <recommendedName>
        <fullName evidence="2">histidine kinase</fullName>
        <ecNumber evidence="2">2.7.13.3</ecNumber>
    </recommendedName>
</protein>
<evidence type="ECO:0000256" key="1">
    <source>
        <dbReference type="ARBA" id="ARBA00000085"/>
    </source>
</evidence>
<gene>
    <name evidence="11" type="ORF">V6255_17010</name>
</gene>
<evidence type="ECO:0000313" key="12">
    <source>
        <dbReference type="Proteomes" id="UP001366060"/>
    </source>
</evidence>
<keyword evidence="3" id="KW-0597">Phosphoprotein</keyword>
<dbReference type="InterPro" id="IPR003594">
    <property type="entry name" value="HATPase_dom"/>
</dbReference>
<evidence type="ECO:0000256" key="6">
    <source>
        <dbReference type="ARBA" id="ARBA00022777"/>
    </source>
</evidence>
<evidence type="ECO:0000259" key="10">
    <source>
        <dbReference type="PROSITE" id="PS50109"/>
    </source>
</evidence>
<evidence type="ECO:0000313" key="11">
    <source>
        <dbReference type="EMBL" id="MEL0660836.1"/>
    </source>
</evidence>
<evidence type="ECO:0000256" key="7">
    <source>
        <dbReference type="ARBA" id="ARBA00022840"/>
    </source>
</evidence>
<dbReference type="InterPro" id="IPR003661">
    <property type="entry name" value="HisK_dim/P_dom"/>
</dbReference>
<comment type="catalytic activity">
    <reaction evidence="1">
        <text>ATP + protein L-histidine = ADP + protein N-phospho-L-histidine.</text>
        <dbReference type="EC" id="2.7.13.3"/>
    </reaction>
</comment>
<dbReference type="GO" id="GO:0005524">
    <property type="term" value="F:ATP binding"/>
    <property type="evidence" value="ECO:0007669"/>
    <property type="project" value="UniProtKB-KW"/>
</dbReference>
<dbReference type="CDD" id="cd00082">
    <property type="entry name" value="HisKA"/>
    <property type="match status" value="1"/>
</dbReference>
<evidence type="ECO:0000256" key="2">
    <source>
        <dbReference type="ARBA" id="ARBA00012438"/>
    </source>
</evidence>
<name>A0ABU9HGG5_9GAMM</name>
<dbReference type="SMART" id="SM00388">
    <property type="entry name" value="HisKA"/>
    <property type="match status" value="1"/>
</dbReference>
<dbReference type="PANTHER" id="PTHR43065:SF10">
    <property type="entry name" value="PEROXIDE STRESS-ACTIVATED HISTIDINE KINASE MAK3"/>
    <property type="match status" value="1"/>
</dbReference>
<sequence length="533" mass="60766">MKSNIYSILVFAIGLTISYLISIQLTQEENLQQQESIKTEGKTISFNIRDSIENNAEQIQLLVNRWHSIDDINENWQADIDALIRINQFIKTIKLFPLIAEAQFDLPDHALITSDNEMGRKRQLRARNHLPMDSAEVISSFIYASRASYSPDNDMEMELNLQFPIVIDEVLIAYVEVPLNINKLLRYKLDTYQITNYFALSENGIPLFSFLPEKMHINKITEQFTLSIYGQDWELMIWSIASPHEKDLFIILTILISFLAAISVKLLTLNIVLYKKDIDNNDQLKRVDDECKSSQAKLIQSNKLASLGEIAAGIAHEINQPLQVICIHTDMCMDNLSSGNYHLVENSFKAIMTQSERIEKIVKQVGSFGRDSELDNYQKENPNDIFNNVISIVINQYKQDQVELRQVIPPSLPLLFCNKTQIEQVLINLLINARDSVETSEKKVVFFKAHVQDHNLYIQVSDSGTGIDPNKVNDIFTPFYTTKPLGKGTGLGLSISYSIIHQHKGEIKVSSEIGHGSIFTVILPFEKRTVTRI</sequence>
<dbReference type="EMBL" id="JBAKBA010000061">
    <property type="protein sequence ID" value="MEL0660836.1"/>
    <property type="molecule type" value="Genomic_DNA"/>
</dbReference>
<dbReference type="Gene3D" id="3.30.565.10">
    <property type="entry name" value="Histidine kinase-like ATPase, C-terminal domain"/>
    <property type="match status" value="1"/>
</dbReference>
<dbReference type="SUPFAM" id="SSF55874">
    <property type="entry name" value="ATPase domain of HSP90 chaperone/DNA topoisomerase II/histidine kinase"/>
    <property type="match status" value="1"/>
</dbReference>
<dbReference type="InterPro" id="IPR005467">
    <property type="entry name" value="His_kinase_dom"/>
</dbReference>
<keyword evidence="5" id="KW-0547">Nucleotide-binding</keyword>
<dbReference type="Gene3D" id="1.10.287.130">
    <property type="match status" value="1"/>
</dbReference>
<dbReference type="SUPFAM" id="SSF47384">
    <property type="entry name" value="Homodimeric domain of signal transducing histidine kinase"/>
    <property type="match status" value="1"/>
</dbReference>
<dbReference type="RefSeq" id="WP_341629217.1">
    <property type="nucleotide sequence ID" value="NZ_JBAKBA010000061.1"/>
</dbReference>
<feature type="transmembrane region" description="Helical" evidence="9">
    <location>
        <begin position="6"/>
        <end position="25"/>
    </location>
</feature>
<keyword evidence="7 11" id="KW-0067">ATP-binding</keyword>
<comment type="caution">
    <text evidence="11">The sequence shown here is derived from an EMBL/GenBank/DDBJ whole genome shotgun (WGS) entry which is preliminary data.</text>
</comment>
<dbReference type="SMART" id="SM00387">
    <property type="entry name" value="HATPase_c"/>
    <property type="match status" value="1"/>
</dbReference>
<dbReference type="PRINTS" id="PR00344">
    <property type="entry name" value="BCTRLSENSOR"/>
</dbReference>
<dbReference type="Pfam" id="PF00512">
    <property type="entry name" value="HisKA"/>
    <property type="match status" value="1"/>
</dbReference>
<keyword evidence="4" id="KW-0808">Transferase</keyword>
<feature type="domain" description="Histidine kinase" evidence="10">
    <location>
        <begin position="313"/>
        <end position="527"/>
    </location>
</feature>
<feature type="transmembrane region" description="Helical" evidence="9">
    <location>
        <begin position="248"/>
        <end position="274"/>
    </location>
</feature>
<evidence type="ECO:0000256" key="8">
    <source>
        <dbReference type="ARBA" id="ARBA00023012"/>
    </source>
</evidence>
<accession>A0ABU9HGG5</accession>
<dbReference type="EC" id="2.7.13.3" evidence="2"/>
<organism evidence="11 12">
    <name type="scientific">Psychromonas arctica</name>
    <dbReference type="NCBI Taxonomy" id="168275"/>
    <lineage>
        <taxon>Bacteria</taxon>
        <taxon>Pseudomonadati</taxon>
        <taxon>Pseudomonadota</taxon>
        <taxon>Gammaproteobacteria</taxon>
        <taxon>Alteromonadales</taxon>
        <taxon>Psychromonadaceae</taxon>
        <taxon>Psychromonas</taxon>
    </lineage>
</organism>
<keyword evidence="12" id="KW-1185">Reference proteome</keyword>
<evidence type="ECO:0000256" key="3">
    <source>
        <dbReference type="ARBA" id="ARBA00022553"/>
    </source>
</evidence>
<keyword evidence="9" id="KW-1133">Transmembrane helix</keyword>
<evidence type="ECO:0000256" key="9">
    <source>
        <dbReference type="SAM" id="Phobius"/>
    </source>
</evidence>
<dbReference type="Proteomes" id="UP001366060">
    <property type="component" value="Unassembled WGS sequence"/>
</dbReference>
<keyword evidence="6" id="KW-0418">Kinase</keyword>
<dbReference type="InterPro" id="IPR036890">
    <property type="entry name" value="HATPase_C_sf"/>
</dbReference>
<keyword evidence="9" id="KW-0472">Membrane</keyword>